<proteinExistence type="predicted"/>
<dbReference type="OrthoDB" id="443402at2759"/>
<gene>
    <name evidence="2" type="ORF">K469DRAFT_261104</name>
</gene>
<reference evidence="2" key="1">
    <citation type="journal article" date="2020" name="Stud. Mycol.">
        <title>101 Dothideomycetes genomes: a test case for predicting lifestyles and emergence of pathogens.</title>
        <authorList>
            <person name="Haridas S."/>
            <person name="Albert R."/>
            <person name="Binder M."/>
            <person name="Bloem J."/>
            <person name="Labutti K."/>
            <person name="Salamov A."/>
            <person name="Andreopoulos B."/>
            <person name="Baker S."/>
            <person name="Barry K."/>
            <person name="Bills G."/>
            <person name="Bluhm B."/>
            <person name="Cannon C."/>
            <person name="Castanera R."/>
            <person name="Culley D."/>
            <person name="Daum C."/>
            <person name="Ezra D."/>
            <person name="Gonzalez J."/>
            <person name="Henrissat B."/>
            <person name="Kuo A."/>
            <person name="Liang C."/>
            <person name="Lipzen A."/>
            <person name="Lutzoni F."/>
            <person name="Magnuson J."/>
            <person name="Mondo S."/>
            <person name="Nolan M."/>
            <person name="Ohm R."/>
            <person name="Pangilinan J."/>
            <person name="Park H.-J."/>
            <person name="Ramirez L."/>
            <person name="Alfaro M."/>
            <person name="Sun H."/>
            <person name="Tritt A."/>
            <person name="Yoshinaga Y."/>
            <person name="Zwiers L.-H."/>
            <person name="Turgeon B."/>
            <person name="Goodwin S."/>
            <person name="Spatafora J."/>
            <person name="Crous P."/>
            <person name="Grigoriev I."/>
        </authorList>
    </citation>
    <scope>NUCLEOTIDE SEQUENCE</scope>
    <source>
        <strain evidence="2">CBS 207.26</strain>
    </source>
</reference>
<feature type="domain" description="DUF7791" evidence="1">
    <location>
        <begin position="5"/>
        <end position="92"/>
    </location>
</feature>
<accession>A0A6A6DQC9</accession>
<protein>
    <recommendedName>
        <fullName evidence="1">DUF7791 domain-containing protein</fullName>
    </recommendedName>
</protein>
<sequence length="130" mass="15042">MFGKMKNEYQRQAAEIFQLVHKWNEFIHDQPLPALVLSYAIRPPSGAFGVPVVPLRDETFDWTLSCIDKRIRSRCCGLLEVHYTEDTPRGWSTALLKSAAANRSRFALNDIEERSYRDALALWRSEENRG</sequence>
<dbReference type="EMBL" id="ML994653">
    <property type="protein sequence ID" value="KAF2181203.1"/>
    <property type="molecule type" value="Genomic_DNA"/>
</dbReference>
<dbReference type="Proteomes" id="UP000800200">
    <property type="component" value="Unassembled WGS sequence"/>
</dbReference>
<evidence type="ECO:0000259" key="1">
    <source>
        <dbReference type="Pfam" id="PF25053"/>
    </source>
</evidence>
<evidence type="ECO:0000313" key="3">
    <source>
        <dbReference type="Proteomes" id="UP000800200"/>
    </source>
</evidence>
<name>A0A6A6DQC9_9PEZI</name>
<dbReference type="AlphaFoldDB" id="A0A6A6DQC9"/>
<dbReference type="InterPro" id="IPR056693">
    <property type="entry name" value="DUF7791"/>
</dbReference>
<organism evidence="2 3">
    <name type="scientific">Zopfia rhizophila CBS 207.26</name>
    <dbReference type="NCBI Taxonomy" id="1314779"/>
    <lineage>
        <taxon>Eukaryota</taxon>
        <taxon>Fungi</taxon>
        <taxon>Dikarya</taxon>
        <taxon>Ascomycota</taxon>
        <taxon>Pezizomycotina</taxon>
        <taxon>Dothideomycetes</taxon>
        <taxon>Dothideomycetes incertae sedis</taxon>
        <taxon>Zopfiaceae</taxon>
        <taxon>Zopfia</taxon>
    </lineage>
</organism>
<dbReference type="Pfam" id="PF25053">
    <property type="entry name" value="DUF7791"/>
    <property type="match status" value="1"/>
</dbReference>
<keyword evidence="3" id="KW-1185">Reference proteome</keyword>
<evidence type="ECO:0000313" key="2">
    <source>
        <dbReference type="EMBL" id="KAF2181203.1"/>
    </source>
</evidence>